<organism evidence="1">
    <name type="scientific">White spot syndrome virus</name>
    <dbReference type="NCBI Taxonomy" id="342409"/>
    <lineage>
        <taxon>Viruses</taxon>
        <taxon>Viruses incertae sedis</taxon>
        <taxon>Naldaviricetes</taxon>
        <taxon>Nimaviridae</taxon>
        <taxon>Whispovirus</taxon>
    </lineage>
</organism>
<evidence type="ECO:0000313" key="1">
    <source>
        <dbReference type="EMBL" id="AUO15016.1"/>
    </source>
</evidence>
<protein>
    <submittedName>
        <fullName evidence="1">WSSV183</fullName>
    </submittedName>
</protein>
<accession>A0A2I6SBT9</accession>
<proteinExistence type="predicted"/>
<reference evidence="1" key="2">
    <citation type="journal article" date="2018" name="Genome Announc.">
        <title>First Report of a Complete Genome Sequence of White spot syndrome virus from India.</title>
        <authorList>
            <person name="Vinaya Kumar K."/>
            <person name="Shekhar M.S."/>
            <person name="Otta S.K."/>
            <person name="Karthic K."/>
            <person name="Ashok Kumar J."/>
            <person name="Gopikrishna G."/>
            <person name="Vijayan K.K."/>
        </authorList>
    </citation>
    <scope>NUCLEOTIDE SEQUENCE</scope>
    <source>
        <strain evidence="1">IN_AP4RU</strain>
    </source>
</reference>
<name>A0A2I6SBT9_9VIRU</name>
<sequence length="73" mass="8204">MINLVPSHLEGNQPRRIECFIESEGRSEPAGFEKYGDAQRESFKSRVLNMAPLDFGRVVQEEEDITTTSVACS</sequence>
<dbReference type="Proteomes" id="UP000267352">
    <property type="component" value="Segment"/>
</dbReference>
<dbReference type="EMBL" id="MG702567">
    <property type="protein sequence ID" value="AUO15016.1"/>
    <property type="molecule type" value="Genomic_DNA"/>
</dbReference>
<reference evidence="1" key="1">
    <citation type="submission" date="2017-12" db="EMBL/GenBank/DDBJ databases">
        <authorList>
            <person name="Katneni V.K."/>
            <person name="Shekhar M.S."/>
            <person name="Otta S.K."/>
            <person name="Karthic K."/>
            <person name="Jangam A.K."/>
            <person name="Gopikrishna G."/>
            <person name="Vijayan K.K."/>
        </authorList>
    </citation>
    <scope>NUCLEOTIDE SEQUENCE [LARGE SCALE GENOMIC DNA]</scope>
    <source>
        <strain evidence="1">IN_AP4RU</strain>
    </source>
</reference>